<comment type="caution">
    <text evidence="1">The sequence shown here is derived from an EMBL/GenBank/DDBJ whole genome shotgun (WGS) entry which is preliminary data.</text>
</comment>
<dbReference type="Pfam" id="PF13973">
    <property type="entry name" value="DUF4222"/>
    <property type="match status" value="1"/>
</dbReference>
<dbReference type="InterPro" id="IPR025317">
    <property type="entry name" value="DUF4222"/>
</dbReference>
<protein>
    <recommendedName>
        <fullName evidence="3">Phage protein</fullName>
    </recommendedName>
</protein>
<dbReference type="RefSeq" id="WP_068910291.1">
    <property type="nucleotide sequence ID" value="NZ_LXEW01000053.1"/>
</dbReference>
<proteinExistence type="predicted"/>
<dbReference type="OrthoDB" id="6419134at2"/>
<evidence type="ECO:0008006" key="3">
    <source>
        <dbReference type="Google" id="ProtNLM"/>
    </source>
</evidence>
<organism evidence="1 2">
    <name type="scientific">Providencia heimbachae ATCC 35613</name>
    <dbReference type="NCBI Taxonomy" id="1354272"/>
    <lineage>
        <taxon>Bacteria</taxon>
        <taxon>Pseudomonadati</taxon>
        <taxon>Pseudomonadota</taxon>
        <taxon>Gammaproteobacteria</taxon>
        <taxon>Enterobacterales</taxon>
        <taxon>Morganellaceae</taxon>
        <taxon>Providencia</taxon>
    </lineage>
</organism>
<reference evidence="1 2" key="1">
    <citation type="submission" date="2016-04" db="EMBL/GenBank/DDBJ databases">
        <title>ATOL: Assembling a taxonomically balanced genome-scale reconstruction of the evolutionary history of the Enterobacteriaceae.</title>
        <authorList>
            <person name="Plunkett G.III."/>
            <person name="Neeno-Eckwall E.C."/>
            <person name="Glasner J.D."/>
            <person name="Perna N.T."/>
        </authorList>
    </citation>
    <scope>NUCLEOTIDE SEQUENCE [LARGE SCALE GENOMIC DNA]</scope>
    <source>
        <strain evidence="1 2">ATCC 35613</strain>
    </source>
</reference>
<gene>
    <name evidence="1" type="ORF">M998_3786</name>
</gene>
<dbReference type="Proteomes" id="UP000078224">
    <property type="component" value="Unassembled WGS sequence"/>
</dbReference>
<name>A0A1B7JGB9_9GAMM</name>
<dbReference type="PATRIC" id="fig|1354272.4.peg.3873"/>
<dbReference type="EMBL" id="LXEW01000053">
    <property type="protein sequence ID" value="OAT46983.1"/>
    <property type="molecule type" value="Genomic_DNA"/>
</dbReference>
<evidence type="ECO:0000313" key="2">
    <source>
        <dbReference type="Proteomes" id="UP000078224"/>
    </source>
</evidence>
<dbReference type="AlphaFoldDB" id="A0A1B7JGB9"/>
<evidence type="ECO:0000313" key="1">
    <source>
        <dbReference type="EMBL" id="OAT46983.1"/>
    </source>
</evidence>
<accession>A0A1B7JGB9</accession>
<sequence>MSNEKHKNLNRRFKDRRGRIVKVIEWDRQKQRVIFMLDNYEHPCFVPLIEFKKHYTEVK</sequence>
<keyword evidence="2" id="KW-1185">Reference proteome</keyword>